<accession>A0ABS3JT53</accession>
<dbReference type="SUPFAM" id="SSF51182">
    <property type="entry name" value="RmlC-like cupins"/>
    <property type="match status" value="1"/>
</dbReference>
<evidence type="ECO:0000313" key="2">
    <source>
        <dbReference type="EMBL" id="MBO0952576.1"/>
    </source>
</evidence>
<proteinExistence type="predicted"/>
<protein>
    <submittedName>
        <fullName evidence="2">Cupin domain-containing protein</fullName>
    </submittedName>
</protein>
<evidence type="ECO:0000313" key="3">
    <source>
        <dbReference type="Proteomes" id="UP000664628"/>
    </source>
</evidence>
<dbReference type="InterPro" id="IPR011051">
    <property type="entry name" value="RmlC_Cupin_sf"/>
</dbReference>
<sequence>MAISLQPCRKPSAHTHARGDEPFYTLEGSVRFTIGEHVCTASAGDYSCMPKKSCHQSEVTTLLPNPFLPPHYLRMHCAHHRACWINIDGTALIARP</sequence>
<keyword evidence="3" id="KW-1185">Reference proteome</keyword>
<name>A0ABS3JT53_9BACT</name>
<dbReference type="Pfam" id="PF07883">
    <property type="entry name" value="Cupin_2"/>
    <property type="match status" value="1"/>
</dbReference>
<dbReference type="Gene3D" id="2.60.120.10">
    <property type="entry name" value="Jelly Rolls"/>
    <property type="match status" value="1"/>
</dbReference>
<dbReference type="InterPro" id="IPR014710">
    <property type="entry name" value="RmlC-like_jellyroll"/>
</dbReference>
<dbReference type="EMBL" id="JAFMYW010000012">
    <property type="protein sequence ID" value="MBO0952576.1"/>
    <property type="molecule type" value="Genomic_DNA"/>
</dbReference>
<organism evidence="2 3">
    <name type="scientific">Fibrella forsythiae</name>
    <dbReference type="NCBI Taxonomy" id="2817061"/>
    <lineage>
        <taxon>Bacteria</taxon>
        <taxon>Pseudomonadati</taxon>
        <taxon>Bacteroidota</taxon>
        <taxon>Cytophagia</taxon>
        <taxon>Cytophagales</taxon>
        <taxon>Spirosomataceae</taxon>
        <taxon>Fibrella</taxon>
    </lineage>
</organism>
<gene>
    <name evidence="2" type="ORF">J2I46_28605</name>
</gene>
<dbReference type="InterPro" id="IPR013096">
    <property type="entry name" value="Cupin_2"/>
</dbReference>
<comment type="caution">
    <text evidence="2">The sequence shown here is derived from an EMBL/GenBank/DDBJ whole genome shotgun (WGS) entry which is preliminary data.</text>
</comment>
<feature type="domain" description="Cupin type-2" evidence="1">
    <location>
        <begin position="4"/>
        <end position="58"/>
    </location>
</feature>
<dbReference type="Proteomes" id="UP000664628">
    <property type="component" value="Unassembled WGS sequence"/>
</dbReference>
<reference evidence="2 3" key="1">
    <citation type="submission" date="2021-03" db="EMBL/GenBank/DDBJ databases">
        <title>Fibrella sp. HMF5405 genome sequencing and assembly.</title>
        <authorList>
            <person name="Kang H."/>
            <person name="Kim H."/>
            <person name="Bae S."/>
            <person name="Joh K."/>
        </authorList>
    </citation>
    <scope>NUCLEOTIDE SEQUENCE [LARGE SCALE GENOMIC DNA]</scope>
    <source>
        <strain evidence="2 3">HMF5405</strain>
    </source>
</reference>
<evidence type="ECO:0000259" key="1">
    <source>
        <dbReference type="Pfam" id="PF07883"/>
    </source>
</evidence>